<gene>
    <name evidence="2" type="ORF">POCTA_138.1.T0370046</name>
</gene>
<organism evidence="2 3">
    <name type="scientific">Paramecium octaurelia</name>
    <dbReference type="NCBI Taxonomy" id="43137"/>
    <lineage>
        <taxon>Eukaryota</taxon>
        <taxon>Sar</taxon>
        <taxon>Alveolata</taxon>
        <taxon>Ciliophora</taxon>
        <taxon>Intramacronucleata</taxon>
        <taxon>Oligohymenophorea</taxon>
        <taxon>Peniculida</taxon>
        <taxon>Parameciidae</taxon>
        <taxon>Paramecium</taxon>
    </lineage>
</organism>
<evidence type="ECO:0000313" key="3">
    <source>
        <dbReference type="Proteomes" id="UP000683925"/>
    </source>
</evidence>
<keyword evidence="3" id="KW-1185">Reference proteome</keyword>
<feature type="compositionally biased region" description="Basic and acidic residues" evidence="1">
    <location>
        <begin position="319"/>
        <end position="333"/>
    </location>
</feature>
<name>A0A8S1U693_PAROT</name>
<dbReference type="Proteomes" id="UP000683925">
    <property type="component" value="Unassembled WGS sequence"/>
</dbReference>
<comment type="caution">
    <text evidence="2">The sequence shown here is derived from an EMBL/GenBank/DDBJ whole genome shotgun (WGS) entry which is preliminary data.</text>
</comment>
<protein>
    <submittedName>
        <fullName evidence="2">Uncharacterized protein</fullName>
    </submittedName>
</protein>
<proteinExistence type="predicted"/>
<dbReference type="AlphaFoldDB" id="A0A8S1U693"/>
<sequence>MHNNNSFFQNDISQQQIDQALLRLNALLKDEPPKQEKQKFKKPLLINQEDASSIVSSQPNYTQQTKMTSEQINHFVDRMNDKFKQTQNKIIELRKDKIYSPIKVNEKSQSILKQKIQNGEYQSLYERAKIRQIEKQEKIKENQRLKMLEEMMSMKTKCSESKSVDNFLQKMDYWLEKKTQYIQNQQQEKIEKELEGVTFKPNLNPLSTKIAKQQNKDSDLLERFQKSNQNKQMNEQRLLKDELKKTPFTPKLNKNSILINNKAQKQQQFRNHNYFLNQQALNQSKDSSLINFNSTIQKQLVSNEAFHSKQSKSLTPDNNRSRYSTEKIKDDHSIKKRSTTPLKQNKIIPNVQEVKYNPNLKFLMTLAQKDLNYSSLF</sequence>
<evidence type="ECO:0000256" key="1">
    <source>
        <dbReference type="SAM" id="MobiDB-lite"/>
    </source>
</evidence>
<evidence type="ECO:0000313" key="2">
    <source>
        <dbReference type="EMBL" id="CAD8159552.1"/>
    </source>
</evidence>
<dbReference type="EMBL" id="CAJJDP010000037">
    <property type="protein sequence ID" value="CAD8159552.1"/>
    <property type="molecule type" value="Genomic_DNA"/>
</dbReference>
<accession>A0A8S1U693</accession>
<dbReference type="OrthoDB" id="307434at2759"/>
<dbReference type="OMA" id="RMNDKFK"/>
<reference evidence="2" key="1">
    <citation type="submission" date="2021-01" db="EMBL/GenBank/DDBJ databases">
        <authorList>
            <consortium name="Genoscope - CEA"/>
            <person name="William W."/>
        </authorList>
    </citation>
    <scope>NUCLEOTIDE SEQUENCE</scope>
</reference>
<feature type="region of interest" description="Disordered" evidence="1">
    <location>
        <begin position="304"/>
        <end position="339"/>
    </location>
</feature>